<dbReference type="EMBL" id="LXQA010478911">
    <property type="protein sequence ID" value="MCI54423.1"/>
    <property type="molecule type" value="Genomic_DNA"/>
</dbReference>
<proteinExistence type="predicted"/>
<feature type="non-terminal residue" evidence="2">
    <location>
        <position position="62"/>
    </location>
</feature>
<dbReference type="Pfam" id="PF11955">
    <property type="entry name" value="PORR"/>
    <property type="match status" value="1"/>
</dbReference>
<feature type="domain" description="PORR" evidence="1">
    <location>
        <begin position="2"/>
        <end position="61"/>
    </location>
</feature>
<reference evidence="2 3" key="1">
    <citation type="journal article" date="2018" name="Front. Plant Sci.">
        <title>Red Clover (Trifolium pratense) and Zigzag Clover (T. medium) - A Picture of Genomic Similarities and Differences.</title>
        <authorList>
            <person name="Dluhosova J."/>
            <person name="Istvanek J."/>
            <person name="Nedelnik J."/>
            <person name="Repkova J."/>
        </authorList>
    </citation>
    <scope>NUCLEOTIDE SEQUENCE [LARGE SCALE GENOMIC DNA]</scope>
    <source>
        <strain evidence="3">cv. 10/8</strain>
        <tissue evidence="2">Leaf</tissue>
    </source>
</reference>
<dbReference type="Proteomes" id="UP000265520">
    <property type="component" value="Unassembled WGS sequence"/>
</dbReference>
<evidence type="ECO:0000313" key="2">
    <source>
        <dbReference type="EMBL" id="MCI54423.1"/>
    </source>
</evidence>
<protein>
    <submittedName>
        <fullName evidence="2">Plant organelle RNA recognition domain protein</fullName>
    </submittedName>
</protein>
<evidence type="ECO:0000259" key="1">
    <source>
        <dbReference type="Pfam" id="PF11955"/>
    </source>
</evidence>
<dbReference type="AlphaFoldDB" id="A0A392SZW2"/>
<dbReference type="InterPro" id="IPR021099">
    <property type="entry name" value="PORR_domain"/>
</dbReference>
<keyword evidence="3" id="KW-1185">Reference proteome</keyword>
<accession>A0A392SZW2</accession>
<sequence>MAIELIHWNPNFAVSEVEALALKNGVEPKFSCSLPSSWVKSLEKFRDFESVPYVSPYSDPRG</sequence>
<organism evidence="2 3">
    <name type="scientific">Trifolium medium</name>
    <dbReference type="NCBI Taxonomy" id="97028"/>
    <lineage>
        <taxon>Eukaryota</taxon>
        <taxon>Viridiplantae</taxon>
        <taxon>Streptophyta</taxon>
        <taxon>Embryophyta</taxon>
        <taxon>Tracheophyta</taxon>
        <taxon>Spermatophyta</taxon>
        <taxon>Magnoliopsida</taxon>
        <taxon>eudicotyledons</taxon>
        <taxon>Gunneridae</taxon>
        <taxon>Pentapetalae</taxon>
        <taxon>rosids</taxon>
        <taxon>fabids</taxon>
        <taxon>Fabales</taxon>
        <taxon>Fabaceae</taxon>
        <taxon>Papilionoideae</taxon>
        <taxon>50 kb inversion clade</taxon>
        <taxon>NPAAA clade</taxon>
        <taxon>Hologalegina</taxon>
        <taxon>IRL clade</taxon>
        <taxon>Trifolieae</taxon>
        <taxon>Trifolium</taxon>
    </lineage>
</organism>
<comment type="caution">
    <text evidence="2">The sequence shown here is derived from an EMBL/GenBank/DDBJ whole genome shotgun (WGS) entry which is preliminary data.</text>
</comment>
<dbReference type="GO" id="GO:0003723">
    <property type="term" value="F:RNA binding"/>
    <property type="evidence" value="ECO:0007669"/>
    <property type="project" value="InterPro"/>
</dbReference>
<name>A0A392SZW2_9FABA</name>
<evidence type="ECO:0000313" key="3">
    <source>
        <dbReference type="Proteomes" id="UP000265520"/>
    </source>
</evidence>